<accession>A0A9E8LYW4</accession>
<dbReference type="KEGG" id="fhl:OE105_12325"/>
<gene>
    <name evidence="1" type="ORF">OE105_12325</name>
</gene>
<dbReference type="Gene3D" id="1.20.120.490">
    <property type="entry name" value="Hypothetical protein TM1646-like domain"/>
    <property type="match status" value="1"/>
</dbReference>
<evidence type="ECO:0000313" key="2">
    <source>
        <dbReference type="Proteomes" id="UP001164726"/>
    </source>
</evidence>
<evidence type="ECO:0000313" key="1">
    <source>
        <dbReference type="EMBL" id="WAA12323.1"/>
    </source>
</evidence>
<reference evidence="1" key="1">
    <citation type="submission" date="2022-09" db="EMBL/GenBank/DDBJ databases">
        <title>Complete Genomes of Fervidibacillus albus and Fervidibacillus halotolerans isolated from tidal flat sediments.</title>
        <authorList>
            <person name="Kwon K.K."/>
            <person name="Yang S.-H."/>
            <person name="Park M.J."/>
            <person name="Oh H.-M."/>
        </authorList>
    </citation>
    <scope>NUCLEOTIDE SEQUENCE</scope>
    <source>
        <strain evidence="1">MEBiC13594</strain>
    </source>
</reference>
<dbReference type="RefSeq" id="WP_275420462.1">
    <property type="nucleotide sequence ID" value="NZ_CP106877.1"/>
</dbReference>
<keyword evidence="2" id="KW-1185">Reference proteome</keyword>
<organism evidence="1 2">
    <name type="scientific">Fervidibacillus halotolerans</name>
    <dbReference type="NCBI Taxonomy" id="2980027"/>
    <lineage>
        <taxon>Bacteria</taxon>
        <taxon>Bacillati</taxon>
        <taxon>Bacillota</taxon>
        <taxon>Bacilli</taxon>
        <taxon>Bacillales</taxon>
        <taxon>Bacillaceae</taxon>
        <taxon>Fervidibacillus</taxon>
    </lineage>
</organism>
<dbReference type="InterPro" id="IPR005585">
    <property type="entry name" value="DUF327"/>
</dbReference>
<name>A0A9E8LYW4_9BACI</name>
<dbReference type="SUPFAM" id="SSF158397">
    <property type="entry name" value="TM1646-like"/>
    <property type="match status" value="1"/>
</dbReference>
<dbReference type="Proteomes" id="UP001164726">
    <property type="component" value="Chromosome"/>
</dbReference>
<sequence>MKVNHDYRISTEPISKEIRFPNQGKLSFQSIINHQTEQLQTGHLQHLLAEIEQAGKRLAKSRNFRDLAKYKTLVQQFLKDAVSIGLELKKSHSWNDSNRSRLLKIVKTVDQKLLELTDSLLDQEKDHIHLLGLLGEIKGLLINLYT</sequence>
<protein>
    <submittedName>
        <fullName evidence="1">YaaR family protein</fullName>
    </submittedName>
</protein>
<dbReference type="Pfam" id="PF03885">
    <property type="entry name" value="DUF327"/>
    <property type="match status" value="1"/>
</dbReference>
<dbReference type="EMBL" id="CP106877">
    <property type="protein sequence ID" value="WAA12323.1"/>
    <property type="molecule type" value="Genomic_DNA"/>
</dbReference>
<dbReference type="InterPro" id="IPR024042">
    <property type="entry name" value="TM1646-like_dom_sf"/>
</dbReference>
<dbReference type="AlphaFoldDB" id="A0A9E8LYW4"/>
<proteinExistence type="predicted"/>